<keyword evidence="2" id="KW-1185">Reference proteome</keyword>
<protein>
    <submittedName>
        <fullName evidence="1">Uncharacterized protein</fullName>
    </submittedName>
</protein>
<name>A0ACD5YGZ3_AVESA</name>
<evidence type="ECO:0000313" key="1">
    <source>
        <dbReference type="EnsemblPlants" id="AVESA.00010b.r2.5DG0967650.1.CDS.1"/>
    </source>
</evidence>
<organism evidence="1 2">
    <name type="scientific">Avena sativa</name>
    <name type="common">Oat</name>
    <dbReference type="NCBI Taxonomy" id="4498"/>
    <lineage>
        <taxon>Eukaryota</taxon>
        <taxon>Viridiplantae</taxon>
        <taxon>Streptophyta</taxon>
        <taxon>Embryophyta</taxon>
        <taxon>Tracheophyta</taxon>
        <taxon>Spermatophyta</taxon>
        <taxon>Magnoliopsida</taxon>
        <taxon>Liliopsida</taxon>
        <taxon>Poales</taxon>
        <taxon>Poaceae</taxon>
        <taxon>BOP clade</taxon>
        <taxon>Pooideae</taxon>
        <taxon>Poodae</taxon>
        <taxon>Poeae</taxon>
        <taxon>Poeae Chloroplast Group 1 (Aveneae type)</taxon>
        <taxon>Aveninae</taxon>
        <taxon>Avena</taxon>
    </lineage>
</organism>
<sequence length="115" mass="12455">MAQEDQQQQQQQVLLRSVDLVKFTVPASLAQRAGRVAAAVEAGEQVVELPQGVNGKGLATAVAYYRAREDAEDVGEFDEEFVAGLKHDAAIDLIHAAHHLGDQDLFNLLAGYRAN</sequence>
<dbReference type="Proteomes" id="UP001732700">
    <property type="component" value="Chromosome 5D"/>
</dbReference>
<reference evidence="1" key="1">
    <citation type="submission" date="2021-05" db="EMBL/GenBank/DDBJ databases">
        <authorList>
            <person name="Scholz U."/>
            <person name="Mascher M."/>
            <person name="Fiebig A."/>
        </authorList>
    </citation>
    <scope>NUCLEOTIDE SEQUENCE [LARGE SCALE GENOMIC DNA]</scope>
</reference>
<proteinExistence type="predicted"/>
<reference evidence="1" key="2">
    <citation type="submission" date="2025-09" db="UniProtKB">
        <authorList>
            <consortium name="EnsemblPlants"/>
        </authorList>
    </citation>
    <scope>IDENTIFICATION</scope>
</reference>
<accession>A0ACD5YGZ3</accession>
<dbReference type="EnsemblPlants" id="AVESA.00010b.r2.5DG0967650.1">
    <property type="protein sequence ID" value="AVESA.00010b.r2.5DG0967650.1.CDS.1"/>
    <property type="gene ID" value="AVESA.00010b.r2.5DG0967650"/>
</dbReference>
<evidence type="ECO:0000313" key="2">
    <source>
        <dbReference type="Proteomes" id="UP001732700"/>
    </source>
</evidence>